<gene>
    <name evidence="1" type="ORF">CDO51_11650</name>
</gene>
<evidence type="ECO:0000313" key="2">
    <source>
        <dbReference type="Proteomes" id="UP000214588"/>
    </source>
</evidence>
<accession>A0A226BV91</accession>
<protein>
    <submittedName>
        <fullName evidence="1">Vancomycin resistance protein</fullName>
    </submittedName>
</protein>
<reference evidence="1 2" key="1">
    <citation type="submission" date="2017-06" db="EMBL/GenBank/DDBJ databases">
        <title>Draft Genome Sequence of Natranaerobius trueperi halophilic, alkalithermophilic bacteria from soda lakes.</title>
        <authorList>
            <person name="Zhao B."/>
        </authorList>
    </citation>
    <scope>NUCLEOTIDE SEQUENCE [LARGE SCALE GENOMIC DNA]</scope>
    <source>
        <strain evidence="1 2">DSM 18760</strain>
    </source>
</reference>
<dbReference type="PANTHER" id="PTHR35788:SF1">
    <property type="entry name" value="EXPORTED PROTEIN"/>
    <property type="match status" value="1"/>
</dbReference>
<dbReference type="EMBL" id="NIQC01000035">
    <property type="protein sequence ID" value="OWZ82895.1"/>
    <property type="molecule type" value="Genomic_DNA"/>
</dbReference>
<sequence length="251" mass="29892">MIKRYLDWYLTNKRWAKKKTENLLDYTIFSHKTPLLRKLKDVDMGMQYNKIKNLKLATKKLDKIVIHPGETFSYWRLIGKPTKKKGYVHGMVLQDGKVKSGVGGGLCQLSNLIYWMTLHTPLTVTERYRHTYDVFPDSKRKMPFGSGATCTYNFIDLQIKNDTNQTFQLVLYLTEDELIGEWRSDQELCHTYEVYEKDHWITHEHWGGYIRHNIIHRKVYNQKNELINDEYVTENHAIMMYQPFLQKASMN</sequence>
<dbReference type="PANTHER" id="PTHR35788">
    <property type="entry name" value="EXPORTED PROTEIN-RELATED"/>
    <property type="match status" value="1"/>
</dbReference>
<keyword evidence="2" id="KW-1185">Reference proteome</keyword>
<dbReference type="OrthoDB" id="9797191at2"/>
<dbReference type="Proteomes" id="UP000214588">
    <property type="component" value="Unassembled WGS sequence"/>
</dbReference>
<organism evidence="1 2">
    <name type="scientific">Natranaerobius trueperi</name>
    <dbReference type="NCBI Taxonomy" id="759412"/>
    <lineage>
        <taxon>Bacteria</taxon>
        <taxon>Bacillati</taxon>
        <taxon>Bacillota</taxon>
        <taxon>Clostridia</taxon>
        <taxon>Natranaerobiales</taxon>
        <taxon>Natranaerobiaceae</taxon>
        <taxon>Natranaerobius</taxon>
    </lineage>
</organism>
<dbReference type="InterPro" id="IPR052913">
    <property type="entry name" value="Glycopeptide_resist_protein"/>
</dbReference>
<dbReference type="InterPro" id="IPR007391">
    <property type="entry name" value="Vancomycin_resist_VanW"/>
</dbReference>
<dbReference type="Pfam" id="PF04294">
    <property type="entry name" value="VanW"/>
    <property type="match status" value="1"/>
</dbReference>
<name>A0A226BV91_9FIRM</name>
<dbReference type="AlphaFoldDB" id="A0A226BV91"/>
<evidence type="ECO:0000313" key="1">
    <source>
        <dbReference type="EMBL" id="OWZ82895.1"/>
    </source>
</evidence>
<comment type="caution">
    <text evidence="1">The sequence shown here is derived from an EMBL/GenBank/DDBJ whole genome shotgun (WGS) entry which is preliminary data.</text>
</comment>
<proteinExistence type="predicted"/>
<dbReference type="RefSeq" id="WP_089024421.1">
    <property type="nucleotide sequence ID" value="NZ_NIQC01000035.1"/>
</dbReference>